<organism evidence="2 4">
    <name type="scientific">Francisella adeliensis</name>
    <dbReference type="NCBI Taxonomy" id="2007306"/>
    <lineage>
        <taxon>Bacteria</taxon>
        <taxon>Pseudomonadati</taxon>
        <taxon>Pseudomonadota</taxon>
        <taxon>Gammaproteobacteria</taxon>
        <taxon>Thiotrichales</taxon>
        <taxon>Francisellaceae</taxon>
        <taxon>Francisella</taxon>
    </lineage>
</organism>
<keyword evidence="5" id="KW-1185">Reference proteome</keyword>
<feature type="transmembrane region" description="Helical" evidence="1">
    <location>
        <begin position="309"/>
        <end position="328"/>
    </location>
</feature>
<sequence>MAFVKNKKHIIILPIFCIFLFINFCQPLVMDDFWRSNINALYNSTILINLYHDYFHWTGRMSAQIPVYLFFNKSYPFSIALINFINAFAMTSLIIYLYKNTIKDKYNVCSKSFIIYLSLFLLYFFNSRFIATATWKTAGIQYLWGLSLLVYIFNKLYIKNISQRFASVIYGIILGCYNEAFFMVIFTIIFYYIIFEITSRKKLNINTLFFFIPFIVSGILLIIAPGSYVRTGGILDGQTLFSYLISHFIDFIILFTTKLELSVPFLLSIILTLIYEKDTKSKVFICLGLTSISFTMFFIMFGLSTRVEMIYMVVYFYICCKYFLNIRLINHLKYLYLLCLAIVAFYSYQLFSAYLEMGIDNQIRNQEIIEYQENNIKDAVVSNYFLSKQNDVYYYELAPFKSNWYNQQFAEYYDFDSIVAEH</sequence>
<evidence type="ECO:0000313" key="2">
    <source>
        <dbReference type="EMBL" id="AXA33581.1"/>
    </source>
</evidence>
<dbReference type="KEGG" id="fad:CDH04_03780"/>
<dbReference type="EMBL" id="CP043424">
    <property type="protein sequence ID" value="QIW11813.1"/>
    <property type="molecule type" value="Genomic_DNA"/>
</dbReference>
<keyword evidence="1" id="KW-0472">Membrane</keyword>
<reference evidence="2 4" key="1">
    <citation type="submission" date="2017-06" db="EMBL/GenBank/DDBJ databases">
        <title>Complete genome of Francisella adeliensis.</title>
        <authorList>
            <person name="Vallesi A."/>
            <person name="Sjodin A."/>
        </authorList>
    </citation>
    <scope>NUCLEOTIDE SEQUENCE [LARGE SCALE GENOMIC DNA]</scope>
    <source>
        <strain evidence="2 4">FDC440</strain>
    </source>
</reference>
<dbReference type="RefSeq" id="WP_112869754.1">
    <property type="nucleotide sequence ID" value="NZ_CP021781.1"/>
</dbReference>
<feature type="transmembrane region" description="Helical" evidence="1">
    <location>
        <begin position="335"/>
        <end position="355"/>
    </location>
</feature>
<evidence type="ECO:0000313" key="3">
    <source>
        <dbReference type="EMBL" id="QIW11813.1"/>
    </source>
</evidence>
<feature type="transmembrane region" description="Helical" evidence="1">
    <location>
        <begin position="169"/>
        <end position="195"/>
    </location>
</feature>
<proteinExistence type="predicted"/>
<evidence type="ECO:0000313" key="5">
    <source>
        <dbReference type="Proteomes" id="UP000681131"/>
    </source>
</evidence>
<gene>
    <name evidence="2" type="ORF">CDH04_03780</name>
    <name evidence="3" type="ORF">FZC43_03780</name>
</gene>
<evidence type="ECO:0000313" key="4">
    <source>
        <dbReference type="Proteomes" id="UP000251120"/>
    </source>
</evidence>
<dbReference type="InterPro" id="IPR045691">
    <property type="entry name" value="DUF6056"/>
</dbReference>
<dbReference type="EMBL" id="CP021781">
    <property type="protein sequence ID" value="AXA33581.1"/>
    <property type="molecule type" value="Genomic_DNA"/>
</dbReference>
<feature type="transmembrane region" description="Helical" evidence="1">
    <location>
        <begin position="283"/>
        <end position="303"/>
    </location>
</feature>
<dbReference type="Proteomes" id="UP000251120">
    <property type="component" value="Chromosome"/>
</dbReference>
<dbReference type="AlphaFoldDB" id="A0A2Z4XXG6"/>
<name>A0A2Z4XXG6_9GAMM</name>
<evidence type="ECO:0008006" key="6">
    <source>
        <dbReference type="Google" id="ProtNLM"/>
    </source>
</evidence>
<dbReference type="OrthoDB" id="5604692at2"/>
<feature type="transmembrane region" description="Helical" evidence="1">
    <location>
        <begin position="138"/>
        <end position="157"/>
    </location>
</feature>
<feature type="transmembrane region" description="Helical" evidence="1">
    <location>
        <begin position="75"/>
        <end position="96"/>
    </location>
</feature>
<protein>
    <recommendedName>
        <fullName evidence="6">Glycosyltransferase RgtA/B/C/D-like domain-containing protein</fullName>
    </recommendedName>
</protein>
<accession>A0A2Z4XXG6</accession>
<dbReference type="Pfam" id="PF19528">
    <property type="entry name" value="DUF6056"/>
    <property type="match status" value="1"/>
</dbReference>
<dbReference type="Proteomes" id="UP000681131">
    <property type="component" value="Chromosome"/>
</dbReference>
<feature type="transmembrane region" description="Helical" evidence="1">
    <location>
        <begin position="12"/>
        <end position="29"/>
    </location>
</feature>
<keyword evidence="1" id="KW-1133">Transmembrane helix</keyword>
<reference evidence="3 5" key="2">
    <citation type="submission" date="2019-08" db="EMBL/GenBank/DDBJ databases">
        <title>Complete genome sequences of Francisella adeliensis (FSC1325 and FSC1326).</title>
        <authorList>
            <person name="Ohrman C."/>
            <person name="Uneklint I."/>
            <person name="Vallesi A."/>
            <person name="Karlsson L."/>
            <person name="Sjodin A."/>
        </authorList>
    </citation>
    <scope>NUCLEOTIDE SEQUENCE [LARGE SCALE GENOMIC DNA]</scope>
    <source>
        <strain evidence="3 5">FSC1325</strain>
    </source>
</reference>
<feature type="transmembrane region" description="Helical" evidence="1">
    <location>
        <begin position="108"/>
        <end position="126"/>
    </location>
</feature>
<feature type="transmembrane region" description="Helical" evidence="1">
    <location>
        <begin position="207"/>
        <end position="228"/>
    </location>
</feature>
<evidence type="ECO:0000256" key="1">
    <source>
        <dbReference type="SAM" id="Phobius"/>
    </source>
</evidence>
<keyword evidence="1" id="KW-0812">Transmembrane</keyword>